<feature type="chain" id="PRO_5017244355" evidence="1">
    <location>
        <begin position="21"/>
        <end position="506"/>
    </location>
</feature>
<evidence type="ECO:0000313" key="2">
    <source>
        <dbReference type="EMBL" id="RKG97332.1"/>
    </source>
</evidence>
<reference evidence="3" key="1">
    <citation type="submission" date="2018-09" db="EMBL/GenBank/DDBJ databases">
        <authorList>
            <person name="Livingstone P.G."/>
            <person name="Whitworth D.E."/>
        </authorList>
    </citation>
    <scope>NUCLEOTIDE SEQUENCE [LARGE SCALE GENOMIC DNA]</scope>
    <source>
        <strain evidence="3">CA043D</strain>
    </source>
</reference>
<dbReference type="AlphaFoldDB" id="A0A3A8JNG0"/>
<gene>
    <name evidence="2" type="ORF">D7X32_32990</name>
</gene>
<organism evidence="2 3">
    <name type="scientific">Corallococcus carmarthensis</name>
    <dbReference type="NCBI Taxonomy" id="2316728"/>
    <lineage>
        <taxon>Bacteria</taxon>
        <taxon>Pseudomonadati</taxon>
        <taxon>Myxococcota</taxon>
        <taxon>Myxococcia</taxon>
        <taxon>Myxococcales</taxon>
        <taxon>Cystobacterineae</taxon>
        <taxon>Myxococcaceae</taxon>
        <taxon>Corallococcus</taxon>
    </lineage>
</organism>
<dbReference type="RefSeq" id="WP_120606545.1">
    <property type="nucleotide sequence ID" value="NZ_RAWE01000179.1"/>
</dbReference>
<evidence type="ECO:0000313" key="3">
    <source>
        <dbReference type="Proteomes" id="UP000268313"/>
    </source>
</evidence>
<keyword evidence="1" id="KW-0732">Signal</keyword>
<keyword evidence="3" id="KW-1185">Reference proteome</keyword>
<accession>A0A3A8JNG0</accession>
<dbReference type="Pfam" id="PF14224">
    <property type="entry name" value="DUF4331"/>
    <property type="match status" value="1"/>
</dbReference>
<dbReference type="EMBL" id="RAWE01000179">
    <property type="protein sequence ID" value="RKG97332.1"/>
    <property type="molecule type" value="Genomic_DNA"/>
</dbReference>
<dbReference type="Proteomes" id="UP000268313">
    <property type="component" value="Unassembled WGS sequence"/>
</dbReference>
<evidence type="ECO:0000256" key="1">
    <source>
        <dbReference type="SAM" id="SignalP"/>
    </source>
</evidence>
<comment type="caution">
    <text evidence="2">The sequence shown here is derived from an EMBL/GenBank/DDBJ whole genome shotgun (WGS) entry which is preliminary data.</text>
</comment>
<dbReference type="OrthoDB" id="525451at2"/>
<protein>
    <submittedName>
        <fullName evidence="2">DUF4331 domain-containing protein</fullName>
    </submittedName>
</protein>
<feature type="signal peptide" evidence="1">
    <location>
        <begin position="1"/>
        <end position="20"/>
    </location>
</feature>
<name>A0A3A8JNG0_9BACT</name>
<sequence>MRAKKLAAVFTVATTLGATAALASSHREAPFITKSPKVDATDLYMFRSYETGRADFVTLIADYIPFQEPYGGPNFFTMDPEALYEIHIDNDGNGQEDLTFQFRFTNTLANANNGATLTIGTGAQAKTVAVPLFNVGAITTADQSNLNVQESFTLKVVRGNRRTGTAKDVTNAVGGSATFRKPTDYIGTKSLGSPATYEAYAREHVYSVNIPDCATPGKVFVGQRKEPFAVNLGPVFDLVNADPTIITDATKRNAVPNPLAKNSITTLALEVPIACLQAGSQTVIGGWTTASVRQARAINPSPTFAKPSRDGGAWQQVSRLGMPLVNEIVIGLPDKDKFNASQPKDDAQFATYVTNPTLPALLEKLFGTKAPTVFPRTDLVAAFLTGVTGVNANGSTAEMQRLNMALPATPKASQNNLGAAGCFLNGKLDTTLAGCDPAGFPNGRRPGDDVVDIELRVAMGYLFENDTQAPSRNTPFHDAVLQDASQFDAVFPYLKTPAAGANGDGT</sequence>
<proteinExistence type="predicted"/>
<dbReference type="InterPro" id="IPR025566">
    <property type="entry name" value="DUF4331"/>
</dbReference>